<sequence>MKPRHYDIINSSSALFNREGYLTPSIDRISEAAGISKMTFYRYFHDKESLIKCILEEKHKVFILELKSAVNLHSTVKDKLFSIFNFYQDWFAKENYHGCMFSRAVIELGNSMPSINAIVYKFKSDLYQLIRIILLDCFDTVKADRIAYVILMLIDGAISLSQTMDKENREFAPAMTAWATAKTIIAAEGGVV</sequence>
<evidence type="ECO:0000259" key="5">
    <source>
        <dbReference type="PROSITE" id="PS50977"/>
    </source>
</evidence>
<dbReference type="Proteomes" id="UP000464389">
    <property type="component" value="Chromosome"/>
</dbReference>
<evidence type="ECO:0000256" key="1">
    <source>
        <dbReference type="ARBA" id="ARBA00023015"/>
    </source>
</evidence>
<protein>
    <submittedName>
        <fullName evidence="6">TetR/AcrR family transcriptional regulator</fullName>
    </submittedName>
</protein>
<dbReference type="InterPro" id="IPR001647">
    <property type="entry name" value="HTH_TetR"/>
</dbReference>
<keyword evidence="2 4" id="KW-0238">DNA-binding</keyword>
<dbReference type="AlphaFoldDB" id="A0A6P1V0Y9"/>
<evidence type="ECO:0000256" key="4">
    <source>
        <dbReference type="PROSITE-ProRule" id="PRU00335"/>
    </source>
</evidence>
<dbReference type="SUPFAM" id="SSF46689">
    <property type="entry name" value="Homeodomain-like"/>
    <property type="match status" value="1"/>
</dbReference>
<name>A0A6P1V0Y9_9ENTR</name>
<dbReference type="PANTHER" id="PTHR47506">
    <property type="entry name" value="TRANSCRIPTIONAL REGULATORY PROTEIN"/>
    <property type="match status" value="1"/>
</dbReference>
<dbReference type="InterPro" id="IPR009057">
    <property type="entry name" value="Homeodomain-like_sf"/>
</dbReference>
<dbReference type="EMBL" id="CP048108">
    <property type="protein sequence ID" value="QHS46666.1"/>
    <property type="molecule type" value="Genomic_DNA"/>
</dbReference>
<dbReference type="PRINTS" id="PR00455">
    <property type="entry name" value="HTHTETR"/>
</dbReference>
<evidence type="ECO:0000313" key="6">
    <source>
        <dbReference type="EMBL" id="QHS46666.1"/>
    </source>
</evidence>
<dbReference type="Pfam" id="PF00440">
    <property type="entry name" value="TetR_N"/>
    <property type="match status" value="1"/>
</dbReference>
<dbReference type="RefSeq" id="WP_160741726.1">
    <property type="nucleotide sequence ID" value="NZ_CP048108.1"/>
</dbReference>
<feature type="DNA-binding region" description="H-T-H motif" evidence="4">
    <location>
        <begin position="25"/>
        <end position="44"/>
    </location>
</feature>
<dbReference type="GO" id="GO:0003677">
    <property type="term" value="F:DNA binding"/>
    <property type="evidence" value="ECO:0007669"/>
    <property type="project" value="UniProtKB-UniRule"/>
</dbReference>
<organism evidence="6 7">
    <name type="scientific">Klebsiella michiganensis</name>
    <dbReference type="NCBI Taxonomy" id="1134687"/>
    <lineage>
        <taxon>Bacteria</taxon>
        <taxon>Pseudomonadati</taxon>
        <taxon>Pseudomonadota</taxon>
        <taxon>Gammaproteobacteria</taxon>
        <taxon>Enterobacterales</taxon>
        <taxon>Enterobacteriaceae</taxon>
        <taxon>Klebsiella/Raoultella group</taxon>
        <taxon>Klebsiella</taxon>
    </lineage>
</organism>
<keyword evidence="3" id="KW-0804">Transcription</keyword>
<dbReference type="InterPro" id="IPR036271">
    <property type="entry name" value="Tet_transcr_reg_TetR-rel_C_sf"/>
</dbReference>
<evidence type="ECO:0000313" key="7">
    <source>
        <dbReference type="Proteomes" id="UP000464389"/>
    </source>
</evidence>
<proteinExistence type="predicted"/>
<feature type="domain" description="HTH tetR-type" evidence="5">
    <location>
        <begin position="2"/>
        <end position="62"/>
    </location>
</feature>
<reference evidence="6 7" key="1">
    <citation type="submission" date="2020-01" db="EMBL/GenBank/DDBJ databases">
        <title>Bactrocera dorsalis gut bacteria genome.</title>
        <authorList>
            <person name="Zhang H."/>
            <person name="Cai Z."/>
        </authorList>
    </citation>
    <scope>NUCLEOTIDE SEQUENCE [LARGE SCALE GENOMIC DNA]</scope>
    <source>
        <strain evidence="6 7">BD177</strain>
    </source>
</reference>
<dbReference type="PANTHER" id="PTHR47506:SF1">
    <property type="entry name" value="HTH-TYPE TRANSCRIPTIONAL REGULATOR YJDC"/>
    <property type="match status" value="1"/>
</dbReference>
<dbReference type="PROSITE" id="PS50977">
    <property type="entry name" value="HTH_TETR_2"/>
    <property type="match status" value="1"/>
</dbReference>
<accession>A0A6P1V0Y9</accession>
<keyword evidence="1" id="KW-0805">Transcription regulation</keyword>
<dbReference type="Gene3D" id="1.10.357.10">
    <property type="entry name" value="Tetracycline Repressor, domain 2"/>
    <property type="match status" value="1"/>
</dbReference>
<evidence type="ECO:0000256" key="3">
    <source>
        <dbReference type="ARBA" id="ARBA00023163"/>
    </source>
</evidence>
<gene>
    <name evidence="6" type="ORF">GW952_14195</name>
</gene>
<dbReference type="SUPFAM" id="SSF48498">
    <property type="entry name" value="Tetracyclin repressor-like, C-terminal domain"/>
    <property type="match status" value="1"/>
</dbReference>
<evidence type="ECO:0000256" key="2">
    <source>
        <dbReference type="ARBA" id="ARBA00023125"/>
    </source>
</evidence>